<dbReference type="Gene3D" id="4.10.60.10">
    <property type="entry name" value="Zinc finger, CCHC-type"/>
    <property type="match status" value="1"/>
</dbReference>
<organism evidence="3 4">
    <name type="scientific">Odynerus spinipes</name>
    <dbReference type="NCBI Taxonomy" id="1348599"/>
    <lineage>
        <taxon>Eukaryota</taxon>
        <taxon>Metazoa</taxon>
        <taxon>Ecdysozoa</taxon>
        <taxon>Arthropoda</taxon>
        <taxon>Hexapoda</taxon>
        <taxon>Insecta</taxon>
        <taxon>Pterygota</taxon>
        <taxon>Neoptera</taxon>
        <taxon>Endopterygota</taxon>
        <taxon>Hymenoptera</taxon>
        <taxon>Apocrita</taxon>
        <taxon>Aculeata</taxon>
        <taxon>Vespoidea</taxon>
        <taxon>Vespidae</taxon>
        <taxon>Eumeninae</taxon>
        <taxon>Odynerus</taxon>
    </lineage>
</organism>
<feature type="domain" description="CCHC-type" evidence="2">
    <location>
        <begin position="230"/>
        <end position="245"/>
    </location>
</feature>
<feature type="non-terminal residue" evidence="3">
    <location>
        <position position="1"/>
    </location>
</feature>
<dbReference type="EMBL" id="JAIFRP010004395">
    <property type="protein sequence ID" value="KAK2577037.1"/>
    <property type="molecule type" value="Genomic_DNA"/>
</dbReference>
<feature type="non-terminal residue" evidence="3">
    <location>
        <position position="316"/>
    </location>
</feature>
<feature type="domain" description="CCHC-type" evidence="2">
    <location>
        <begin position="250"/>
        <end position="266"/>
    </location>
</feature>
<name>A0AAD9VKG9_9HYME</name>
<comment type="caution">
    <text evidence="3">The sequence shown here is derived from an EMBL/GenBank/DDBJ whole genome shotgun (WGS) entry which is preliminary data.</text>
</comment>
<dbReference type="PANTHER" id="PTHR37984:SF13">
    <property type="entry name" value="RIBONUCLEASE H"/>
    <property type="match status" value="1"/>
</dbReference>
<feature type="compositionally biased region" description="Basic and acidic residues" evidence="1">
    <location>
        <begin position="187"/>
        <end position="205"/>
    </location>
</feature>
<dbReference type="InterPro" id="IPR036875">
    <property type="entry name" value="Znf_CCHC_sf"/>
</dbReference>
<protein>
    <recommendedName>
        <fullName evidence="2">CCHC-type domain-containing protein</fullName>
    </recommendedName>
</protein>
<dbReference type="GO" id="GO:0003676">
    <property type="term" value="F:nucleic acid binding"/>
    <property type="evidence" value="ECO:0007669"/>
    <property type="project" value="InterPro"/>
</dbReference>
<gene>
    <name evidence="3" type="ORF">KPH14_012771</name>
</gene>
<evidence type="ECO:0000256" key="1">
    <source>
        <dbReference type="SAM" id="MobiDB-lite"/>
    </source>
</evidence>
<dbReference type="AlphaFoldDB" id="A0AAD9VKG9"/>
<sequence>AVVHGNFTIETFDPTSTNWKRWLQRFEGAIKIFKVPADRKVAYLLHFIGPKSFDVICDKIAPKDPYTETYQALTTNLSDFYAPAPLEIAENFRFYQRKQRDGENVQQFVAALQKLSINCNFGDYQQKALRNQLVFGIQSRRIQARLLETKDLTFGKAVETAAAMELTEQDVTQLQAGQAPVEYFDQEGSRSYKKKEQGQTRRFTEKSTSSMAKTKRVPATPSTGNKTNIVCFRCGDKHLASKCTLNRNIICKNCGIKGHLQKVCMKKKKEQANELNEILDIQSEHSKYREKYYALATVNKKKVQFEVDSGAAVTVV</sequence>
<dbReference type="GO" id="GO:0008270">
    <property type="term" value="F:zinc ion binding"/>
    <property type="evidence" value="ECO:0007669"/>
    <property type="project" value="InterPro"/>
</dbReference>
<dbReference type="SUPFAM" id="SSF57756">
    <property type="entry name" value="Retrovirus zinc finger-like domains"/>
    <property type="match status" value="1"/>
</dbReference>
<evidence type="ECO:0000259" key="2">
    <source>
        <dbReference type="SMART" id="SM00343"/>
    </source>
</evidence>
<evidence type="ECO:0000313" key="3">
    <source>
        <dbReference type="EMBL" id="KAK2577037.1"/>
    </source>
</evidence>
<reference evidence="3" key="1">
    <citation type="submission" date="2021-08" db="EMBL/GenBank/DDBJ databases">
        <authorList>
            <person name="Misof B."/>
            <person name="Oliver O."/>
            <person name="Podsiadlowski L."/>
            <person name="Donath A."/>
            <person name="Peters R."/>
            <person name="Mayer C."/>
            <person name="Rust J."/>
            <person name="Gunkel S."/>
            <person name="Lesny P."/>
            <person name="Martin S."/>
            <person name="Oeyen J.P."/>
            <person name="Petersen M."/>
            <person name="Panagiotis P."/>
            <person name="Wilbrandt J."/>
            <person name="Tanja T."/>
        </authorList>
    </citation>
    <scope>NUCLEOTIDE SEQUENCE</scope>
    <source>
        <strain evidence="3">GBR_01_08_01A</strain>
        <tissue evidence="3">Thorax + abdomen</tissue>
    </source>
</reference>
<dbReference type="InterPro" id="IPR050951">
    <property type="entry name" value="Retrovirus_Pol_polyprotein"/>
</dbReference>
<dbReference type="InterPro" id="IPR001878">
    <property type="entry name" value="Znf_CCHC"/>
</dbReference>
<evidence type="ECO:0000313" key="4">
    <source>
        <dbReference type="Proteomes" id="UP001258017"/>
    </source>
</evidence>
<accession>A0AAD9VKG9</accession>
<dbReference type="SMART" id="SM00343">
    <property type="entry name" value="ZnF_C2HC"/>
    <property type="match status" value="2"/>
</dbReference>
<dbReference type="Proteomes" id="UP001258017">
    <property type="component" value="Unassembled WGS sequence"/>
</dbReference>
<feature type="region of interest" description="Disordered" evidence="1">
    <location>
        <begin position="186"/>
        <end position="221"/>
    </location>
</feature>
<dbReference type="PANTHER" id="PTHR37984">
    <property type="entry name" value="PROTEIN CBG26694"/>
    <property type="match status" value="1"/>
</dbReference>
<reference evidence="3" key="2">
    <citation type="journal article" date="2023" name="Commun. Biol.">
        <title>Intrasexual cuticular hydrocarbon dimorphism in a wasp sheds light on hydrocarbon biosynthesis genes in Hymenoptera.</title>
        <authorList>
            <person name="Moris V.C."/>
            <person name="Podsiadlowski L."/>
            <person name="Martin S."/>
            <person name="Oeyen J.P."/>
            <person name="Donath A."/>
            <person name="Petersen M."/>
            <person name="Wilbrandt J."/>
            <person name="Misof B."/>
            <person name="Liedtke D."/>
            <person name="Thamm M."/>
            <person name="Scheiner R."/>
            <person name="Schmitt T."/>
            <person name="Niehuis O."/>
        </authorList>
    </citation>
    <scope>NUCLEOTIDE SEQUENCE</scope>
    <source>
        <strain evidence="3">GBR_01_08_01A</strain>
    </source>
</reference>
<keyword evidence="4" id="KW-1185">Reference proteome</keyword>
<proteinExistence type="predicted"/>